<evidence type="ECO:0000313" key="3">
    <source>
        <dbReference type="Proteomes" id="UP000777438"/>
    </source>
</evidence>
<dbReference type="Proteomes" id="UP000777438">
    <property type="component" value="Unassembled WGS sequence"/>
</dbReference>
<dbReference type="EMBL" id="JAGPYM010000006">
    <property type="protein sequence ID" value="KAH6893215.1"/>
    <property type="molecule type" value="Genomic_DNA"/>
</dbReference>
<feature type="compositionally biased region" description="Low complexity" evidence="1">
    <location>
        <begin position="206"/>
        <end position="226"/>
    </location>
</feature>
<accession>A0A9P8W9Y7</accession>
<evidence type="ECO:0000256" key="1">
    <source>
        <dbReference type="SAM" id="MobiDB-lite"/>
    </source>
</evidence>
<reference evidence="2 3" key="1">
    <citation type="journal article" date="2021" name="Nat. Commun.">
        <title>Genetic determinants of endophytism in the Arabidopsis root mycobiome.</title>
        <authorList>
            <person name="Mesny F."/>
            <person name="Miyauchi S."/>
            <person name="Thiergart T."/>
            <person name="Pickel B."/>
            <person name="Atanasova L."/>
            <person name="Karlsson M."/>
            <person name="Huettel B."/>
            <person name="Barry K.W."/>
            <person name="Haridas S."/>
            <person name="Chen C."/>
            <person name="Bauer D."/>
            <person name="Andreopoulos W."/>
            <person name="Pangilinan J."/>
            <person name="LaButti K."/>
            <person name="Riley R."/>
            <person name="Lipzen A."/>
            <person name="Clum A."/>
            <person name="Drula E."/>
            <person name="Henrissat B."/>
            <person name="Kohler A."/>
            <person name="Grigoriev I.V."/>
            <person name="Martin F.M."/>
            <person name="Hacquard S."/>
        </authorList>
    </citation>
    <scope>NUCLEOTIDE SEQUENCE [LARGE SCALE GENOMIC DNA]</scope>
    <source>
        <strain evidence="2 3">MPI-CAGE-CH-0241</strain>
    </source>
</reference>
<feature type="compositionally biased region" description="Polar residues" evidence="1">
    <location>
        <begin position="352"/>
        <end position="372"/>
    </location>
</feature>
<feature type="compositionally biased region" description="Basic and acidic residues" evidence="1">
    <location>
        <begin position="13"/>
        <end position="41"/>
    </location>
</feature>
<dbReference type="OrthoDB" id="5087176at2759"/>
<feature type="region of interest" description="Disordered" evidence="1">
    <location>
        <begin position="199"/>
        <end position="307"/>
    </location>
</feature>
<feature type="compositionally biased region" description="Pro residues" evidence="1">
    <location>
        <begin position="405"/>
        <end position="417"/>
    </location>
</feature>
<name>A0A9P8W9Y7_9HYPO</name>
<gene>
    <name evidence="2" type="ORF">B0T10DRAFT_267930</name>
</gene>
<feature type="region of interest" description="Disordered" evidence="1">
    <location>
        <begin position="319"/>
        <end position="422"/>
    </location>
</feature>
<proteinExistence type="predicted"/>
<feature type="compositionally biased region" description="Acidic residues" evidence="1">
    <location>
        <begin position="158"/>
        <end position="169"/>
    </location>
</feature>
<keyword evidence="3" id="KW-1185">Reference proteome</keyword>
<feature type="compositionally biased region" description="Basic and acidic residues" evidence="1">
    <location>
        <begin position="78"/>
        <end position="120"/>
    </location>
</feature>
<organism evidence="2 3">
    <name type="scientific">Thelonectria olida</name>
    <dbReference type="NCBI Taxonomy" id="1576542"/>
    <lineage>
        <taxon>Eukaryota</taxon>
        <taxon>Fungi</taxon>
        <taxon>Dikarya</taxon>
        <taxon>Ascomycota</taxon>
        <taxon>Pezizomycotina</taxon>
        <taxon>Sordariomycetes</taxon>
        <taxon>Hypocreomycetidae</taxon>
        <taxon>Hypocreales</taxon>
        <taxon>Nectriaceae</taxon>
        <taxon>Thelonectria</taxon>
    </lineage>
</organism>
<protein>
    <submittedName>
        <fullName evidence="2">Uncharacterized protein</fullName>
    </submittedName>
</protein>
<feature type="region of interest" description="Disordered" evidence="1">
    <location>
        <begin position="144"/>
        <end position="171"/>
    </location>
</feature>
<dbReference type="AlphaFoldDB" id="A0A9P8W9Y7"/>
<comment type="caution">
    <text evidence="2">The sequence shown here is derived from an EMBL/GenBank/DDBJ whole genome shotgun (WGS) entry which is preliminary data.</text>
</comment>
<feature type="region of interest" description="Disordered" evidence="1">
    <location>
        <begin position="1"/>
        <end position="120"/>
    </location>
</feature>
<feature type="compositionally biased region" description="Polar residues" evidence="1">
    <location>
        <begin position="1"/>
        <end position="12"/>
    </location>
</feature>
<sequence length="692" mass="76736">MKHRIQCSTGPRRSSEGKMGHSPKSDDTTRTDSSGKPHDLHGAASRQRSKSESQHSSLTKQKSEDRFRWKFRAFKGKRGSESKDRPRELVIVHTTHDELPLKSPMRHDTSRPDDDESRRFILRTESDVSLRDRELQQTWQDYTREVLPRPFDGPNGIEDSEDLESEDSDNPWILEDRLSAATALTTNMMDMHVQGVNHQVDNAPPERSLSRMSSSTTESDASSLQSFLGETELNLNDDSDTESNEEIEASPDESPRTGVHHNSWNWAVPIQQPSALAPAPPPRPMTVSSRPASPFSEPRAAVATASAAPLRANMVMMRRPSRPDNPWTWKLPAPDPSAPKINTVMVRRPSHAQWNPNSAAPSPNLSKPNTVSSRRDTKTEEGIDVPSAPARSFSRRPSRADEPAFRPPVPPVPPVPPTSSLVRDMLRRPSRPDEALCSHPVRVRQDSVPDTPCRMCHSSVAEAWGVCRECEEELTPASLSTKYWSQASTEKYHRLARKGSRPPPIQTHQGGRARNYSCASMASYSSSVASSINTPTTGSLSTSLSTPMTGSFPASFNRLPPNVQSIIAETEINERSPPISPTCRMACIEIAIPPTSTTSLSGMPTPDLLAQYQLGTDNKFTEQQPSSLRMRADMHNGDYYFDAENFEAAKNRPRTKSSVTQEQAQGFMAREVALEEYDGIWGDPLSPGPGWI</sequence>
<feature type="compositionally biased region" description="Acidic residues" evidence="1">
    <location>
        <begin position="235"/>
        <end position="251"/>
    </location>
</feature>
<evidence type="ECO:0000313" key="2">
    <source>
        <dbReference type="EMBL" id="KAH6893215.1"/>
    </source>
</evidence>